<dbReference type="GO" id="GO:0008270">
    <property type="term" value="F:zinc ion binding"/>
    <property type="evidence" value="ECO:0007669"/>
    <property type="project" value="UniProtKB-KW"/>
</dbReference>
<name>A0AB34KV96_9PEZI</name>
<proteinExistence type="predicted"/>
<dbReference type="PROSITE" id="PS00028">
    <property type="entry name" value="ZINC_FINGER_C2H2_1"/>
    <property type="match status" value="1"/>
</dbReference>
<dbReference type="SUPFAM" id="SSF57667">
    <property type="entry name" value="beta-beta-alpha zinc fingers"/>
    <property type="match status" value="1"/>
</dbReference>
<gene>
    <name evidence="6" type="ORF">WHR41_02052</name>
</gene>
<keyword evidence="3" id="KW-0862">Zinc</keyword>
<keyword evidence="1" id="KW-0479">Metal-binding</keyword>
<protein>
    <recommendedName>
        <fullName evidence="5">C2H2-type domain-containing protein</fullName>
    </recommendedName>
</protein>
<organism evidence="6 7">
    <name type="scientific">Cladosporium halotolerans</name>
    <dbReference type="NCBI Taxonomy" id="1052096"/>
    <lineage>
        <taxon>Eukaryota</taxon>
        <taxon>Fungi</taxon>
        <taxon>Dikarya</taxon>
        <taxon>Ascomycota</taxon>
        <taxon>Pezizomycotina</taxon>
        <taxon>Dothideomycetes</taxon>
        <taxon>Dothideomycetidae</taxon>
        <taxon>Cladosporiales</taxon>
        <taxon>Cladosporiaceae</taxon>
        <taxon>Cladosporium</taxon>
    </lineage>
</organism>
<comment type="caution">
    <text evidence="6">The sequence shown here is derived from an EMBL/GenBank/DDBJ whole genome shotgun (WGS) entry which is preliminary data.</text>
</comment>
<keyword evidence="2" id="KW-0863">Zinc-finger</keyword>
<dbReference type="InterPro" id="IPR036236">
    <property type="entry name" value="Znf_C2H2_sf"/>
</dbReference>
<evidence type="ECO:0000256" key="2">
    <source>
        <dbReference type="ARBA" id="ARBA00022771"/>
    </source>
</evidence>
<feature type="region of interest" description="Disordered" evidence="4">
    <location>
        <begin position="59"/>
        <end position="92"/>
    </location>
</feature>
<feature type="region of interest" description="Disordered" evidence="4">
    <location>
        <begin position="107"/>
        <end position="138"/>
    </location>
</feature>
<dbReference type="InterPro" id="IPR013087">
    <property type="entry name" value="Znf_C2H2_type"/>
</dbReference>
<feature type="compositionally biased region" description="Polar residues" evidence="4">
    <location>
        <begin position="107"/>
        <end position="116"/>
    </location>
</feature>
<evidence type="ECO:0000313" key="6">
    <source>
        <dbReference type="EMBL" id="KAL1588969.1"/>
    </source>
</evidence>
<evidence type="ECO:0000256" key="4">
    <source>
        <dbReference type="SAM" id="MobiDB-lite"/>
    </source>
</evidence>
<evidence type="ECO:0000313" key="7">
    <source>
        <dbReference type="Proteomes" id="UP000803884"/>
    </source>
</evidence>
<keyword evidence="7" id="KW-1185">Reference proteome</keyword>
<feature type="compositionally biased region" description="Basic and acidic residues" evidence="4">
    <location>
        <begin position="68"/>
        <end position="78"/>
    </location>
</feature>
<dbReference type="Proteomes" id="UP000803884">
    <property type="component" value="Unassembled WGS sequence"/>
</dbReference>
<evidence type="ECO:0000256" key="1">
    <source>
        <dbReference type="ARBA" id="ARBA00022723"/>
    </source>
</evidence>
<accession>A0AB34KV96</accession>
<dbReference type="PANTHER" id="PTHR47251">
    <property type="entry name" value="FINGER DOMAIN PROTEIN, PUTATIVE (AFU_ORTHOLOGUE AFUA_3G04180)-RELATED"/>
    <property type="match status" value="1"/>
</dbReference>
<sequence>MAPHGSTLPQALTESAKQARMTFYCELCQKGYARMNEFQAHESSYDHSHRVRLKEMRQFTQSTGNLRNKPDDSNKEIKSISLAPAKTGAPKKKPVFKAIGSMNVVSGPTTSASLTGQLDVKDPSTATEENDPSGAVRNGWYAERYEPEFISGCDAGCGACGGKEDRIAV</sequence>
<dbReference type="GeneID" id="96003496"/>
<evidence type="ECO:0000259" key="5">
    <source>
        <dbReference type="PROSITE" id="PS00028"/>
    </source>
</evidence>
<evidence type="ECO:0000256" key="3">
    <source>
        <dbReference type="ARBA" id="ARBA00022833"/>
    </source>
</evidence>
<dbReference type="RefSeq" id="XP_069232074.1">
    <property type="nucleotide sequence ID" value="XM_069370658.1"/>
</dbReference>
<dbReference type="Pfam" id="PF12171">
    <property type="entry name" value="zf-C2H2_jaz"/>
    <property type="match status" value="1"/>
</dbReference>
<dbReference type="InterPro" id="IPR022755">
    <property type="entry name" value="Znf_C2H2_jaz"/>
</dbReference>
<dbReference type="AlphaFoldDB" id="A0AB34KV96"/>
<dbReference type="EMBL" id="JAAQHG020000005">
    <property type="protein sequence ID" value="KAL1588969.1"/>
    <property type="molecule type" value="Genomic_DNA"/>
</dbReference>
<feature type="domain" description="C2H2-type" evidence="5">
    <location>
        <begin position="25"/>
        <end position="47"/>
    </location>
</feature>
<reference evidence="6 7" key="1">
    <citation type="journal article" date="2020" name="Microbiol. Resour. Announc.">
        <title>Draft Genome Sequence of a Cladosporium Species Isolated from the Mesophotic Ascidian Didemnum maculosum.</title>
        <authorList>
            <person name="Gioti A."/>
            <person name="Siaperas R."/>
            <person name="Nikolaivits E."/>
            <person name="Le Goff G."/>
            <person name="Ouazzani J."/>
            <person name="Kotoulas G."/>
            <person name="Topakas E."/>
        </authorList>
    </citation>
    <scope>NUCLEOTIDE SEQUENCE [LARGE SCALE GENOMIC DNA]</scope>
    <source>
        <strain evidence="6 7">TM138-S3</strain>
    </source>
</reference>
<dbReference type="PANTHER" id="PTHR47251:SF1">
    <property type="entry name" value="FINGER DOMAIN PROTEIN, PUTATIVE (AFU_ORTHOLOGUE AFUA_3G04180)-RELATED"/>
    <property type="match status" value="1"/>
</dbReference>